<dbReference type="GO" id="GO:0008168">
    <property type="term" value="F:methyltransferase activity"/>
    <property type="evidence" value="ECO:0007669"/>
    <property type="project" value="UniProtKB-KW"/>
</dbReference>
<proteinExistence type="predicted"/>
<dbReference type="GO" id="GO:0032259">
    <property type="term" value="P:methylation"/>
    <property type="evidence" value="ECO:0007669"/>
    <property type="project" value="UniProtKB-KW"/>
</dbReference>
<dbReference type="Proteomes" id="UP000623608">
    <property type="component" value="Unassembled WGS sequence"/>
</dbReference>
<evidence type="ECO:0000259" key="1">
    <source>
        <dbReference type="Pfam" id="PF13649"/>
    </source>
</evidence>
<evidence type="ECO:0000313" key="2">
    <source>
        <dbReference type="EMBL" id="GIF23558.1"/>
    </source>
</evidence>
<reference evidence="2" key="1">
    <citation type="submission" date="2021-01" db="EMBL/GenBank/DDBJ databases">
        <title>Whole genome shotgun sequence of Actinoplanes tereljensis NBRC 105297.</title>
        <authorList>
            <person name="Komaki H."/>
            <person name="Tamura T."/>
        </authorList>
    </citation>
    <scope>NUCLEOTIDE SEQUENCE</scope>
    <source>
        <strain evidence="2">NBRC 105297</strain>
    </source>
</reference>
<organism evidence="2 3">
    <name type="scientific">Paractinoplanes tereljensis</name>
    <dbReference type="NCBI Taxonomy" id="571912"/>
    <lineage>
        <taxon>Bacteria</taxon>
        <taxon>Bacillati</taxon>
        <taxon>Actinomycetota</taxon>
        <taxon>Actinomycetes</taxon>
        <taxon>Micromonosporales</taxon>
        <taxon>Micromonosporaceae</taxon>
        <taxon>Paractinoplanes</taxon>
    </lineage>
</organism>
<evidence type="ECO:0000313" key="3">
    <source>
        <dbReference type="Proteomes" id="UP000623608"/>
    </source>
</evidence>
<feature type="domain" description="Methyltransferase" evidence="1">
    <location>
        <begin position="59"/>
        <end position="145"/>
    </location>
</feature>
<dbReference type="SUPFAM" id="SSF53335">
    <property type="entry name" value="S-adenosyl-L-methionine-dependent methyltransferases"/>
    <property type="match status" value="1"/>
</dbReference>
<dbReference type="InterPro" id="IPR029063">
    <property type="entry name" value="SAM-dependent_MTases_sf"/>
</dbReference>
<gene>
    <name evidence="2" type="ORF">Ate02nite_62880</name>
</gene>
<dbReference type="AlphaFoldDB" id="A0A919NRV2"/>
<accession>A0A919NRV2</accession>
<keyword evidence="3" id="KW-1185">Reference proteome</keyword>
<dbReference type="RefSeq" id="WP_203811446.1">
    <property type="nucleotide sequence ID" value="NZ_BOMY01000041.1"/>
</dbReference>
<name>A0A919NRV2_9ACTN</name>
<protein>
    <submittedName>
        <fullName evidence="2">Methyltransferase type 12</fullName>
    </submittedName>
</protein>
<keyword evidence="2" id="KW-0808">Transferase</keyword>
<dbReference type="EMBL" id="BOMY01000041">
    <property type="protein sequence ID" value="GIF23558.1"/>
    <property type="molecule type" value="Genomic_DNA"/>
</dbReference>
<dbReference type="Pfam" id="PF13649">
    <property type="entry name" value="Methyltransf_25"/>
    <property type="match status" value="1"/>
</dbReference>
<sequence>MTALAVFDAALSRAAGGSPAVLTLHSRTGAEQRVDAAAWCRSHLPGDGRLLDRCSGPTLDIGCGPGRLTYALNQRGHPALGIDVSAAAVRLARARGAAVLRRDVFAAVPGHGRWRHLLLADGNIGIGGDPHRLLRRCRELLAADGRLHVELAPPGATSWSGKARLSIGDGAASEPFPWAVLAVADLPAIAASGALRILTTWTEANRWFATLLPA</sequence>
<keyword evidence="2" id="KW-0489">Methyltransferase</keyword>
<comment type="caution">
    <text evidence="2">The sequence shown here is derived from an EMBL/GenBank/DDBJ whole genome shotgun (WGS) entry which is preliminary data.</text>
</comment>
<dbReference type="Gene3D" id="3.40.50.150">
    <property type="entry name" value="Vaccinia Virus protein VP39"/>
    <property type="match status" value="1"/>
</dbReference>
<dbReference type="InterPro" id="IPR041698">
    <property type="entry name" value="Methyltransf_25"/>
</dbReference>